<dbReference type="PROSITE" id="PS00035">
    <property type="entry name" value="POU_1"/>
    <property type="match status" value="1"/>
</dbReference>
<evidence type="ECO:0000256" key="4">
    <source>
        <dbReference type="ARBA" id="ARBA00023155"/>
    </source>
</evidence>
<keyword evidence="3 8" id="KW-0238">DNA-binding</keyword>
<dbReference type="InterPro" id="IPR001356">
    <property type="entry name" value="HD"/>
</dbReference>
<dbReference type="PROSITE" id="PS00465">
    <property type="entry name" value="POU_2"/>
    <property type="match status" value="1"/>
</dbReference>
<evidence type="ECO:0000256" key="10">
    <source>
        <dbReference type="RuleBase" id="RU361194"/>
    </source>
</evidence>
<evidence type="ECO:0000256" key="9">
    <source>
        <dbReference type="RuleBase" id="RU000682"/>
    </source>
</evidence>
<dbReference type="CDD" id="cd00086">
    <property type="entry name" value="homeodomain"/>
    <property type="match status" value="1"/>
</dbReference>
<evidence type="ECO:0000256" key="8">
    <source>
        <dbReference type="PROSITE-ProRule" id="PRU00108"/>
    </source>
</evidence>
<feature type="domain" description="Homeobox" evidence="11">
    <location>
        <begin position="599"/>
        <end position="659"/>
    </location>
</feature>
<dbReference type="eggNOG" id="KOG3802">
    <property type="taxonomic scope" value="Eukaryota"/>
</dbReference>
<dbReference type="Proteomes" id="UP000014500">
    <property type="component" value="Unassembled WGS sequence"/>
</dbReference>
<dbReference type="FunFam" id="1.10.260.40:FF:000013">
    <property type="entry name" value="POU domain protein"/>
    <property type="match status" value="1"/>
</dbReference>
<dbReference type="PROSITE" id="PS51179">
    <property type="entry name" value="POU_3"/>
    <property type="match status" value="1"/>
</dbReference>
<reference evidence="13" key="2">
    <citation type="submission" date="2015-02" db="UniProtKB">
        <authorList>
            <consortium name="EnsemblMetazoa"/>
        </authorList>
    </citation>
    <scope>IDENTIFICATION</scope>
</reference>
<dbReference type="GO" id="GO:0000981">
    <property type="term" value="F:DNA-binding transcription factor activity, RNA polymerase II-specific"/>
    <property type="evidence" value="ECO:0007669"/>
    <property type="project" value="TreeGrafter"/>
</dbReference>
<dbReference type="PRINTS" id="PR00028">
    <property type="entry name" value="POUDOMAIN"/>
</dbReference>
<keyword evidence="14" id="KW-1185">Reference proteome</keyword>
<evidence type="ECO:0000313" key="14">
    <source>
        <dbReference type="Proteomes" id="UP000014500"/>
    </source>
</evidence>
<comment type="similarity">
    <text evidence="7">Belongs to the POU transcription factor family. Class-6 subfamily.</text>
</comment>
<dbReference type="PANTHER" id="PTHR11636">
    <property type="entry name" value="POU DOMAIN"/>
    <property type="match status" value="1"/>
</dbReference>
<dbReference type="PROSITE" id="PS50071">
    <property type="entry name" value="HOMEOBOX_2"/>
    <property type="match status" value="1"/>
</dbReference>
<dbReference type="InterPro" id="IPR010982">
    <property type="entry name" value="Lambda_DNA-bd_dom_sf"/>
</dbReference>
<dbReference type="FunFam" id="1.10.10.60:FF:000051">
    <property type="entry name" value="POU domain protein"/>
    <property type="match status" value="1"/>
</dbReference>
<dbReference type="PhylomeDB" id="T1JKC0"/>
<dbReference type="EnsemblMetazoa" id="SMAR014300-RA">
    <property type="protein sequence ID" value="SMAR014300-PA"/>
    <property type="gene ID" value="SMAR014300"/>
</dbReference>
<name>T1JKC0_STRMM</name>
<feature type="domain" description="POU-specific" evidence="12">
    <location>
        <begin position="506"/>
        <end position="580"/>
    </location>
</feature>
<dbReference type="Gene3D" id="1.10.10.60">
    <property type="entry name" value="Homeodomain-like"/>
    <property type="match status" value="1"/>
</dbReference>
<dbReference type="STRING" id="126957.T1JKC0"/>
<accession>T1JKC0</accession>
<dbReference type="HOGENOM" id="CLU_026050_0_0_1"/>
<evidence type="ECO:0000256" key="5">
    <source>
        <dbReference type="ARBA" id="ARBA00023163"/>
    </source>
</evidence>
<dbReference type="Pfam" id="PF00157">
    <property type="entry name" value="Pou"/>
    <property type="match status" value="1"/>
</dbReference>
<dbReference type="GO" id="GO:0000978">
    <property type="term" value="F:RNA polymerase II cis-regulatory region sequence-specific DNA binding"/>
    <property type="evidence" value="ECO:0007669"/>
    <property type="project" value="TreeGrafter"/>
</dbReference>
<comment type="subcellular location">
    <subcellularLocation>
        <location evidence="1 8 9">Nucleus</location>
    </subcellularLocation>
</comment>
<evidence type="ECO:0000256" key="3">
    <source>
        <dbReference type="ARBA" id="ARBA00023125"/>
    </source>
</evidence>
<evidence type="ECO:0000256" key="2">
    <source>
        <dbReference type="ARBA" id="ARBA00023015"/>
    </source>
</evidence>
<dbReference type="EMBL" id="JH432100">
    <property type="status" value="NOT_ANNOTATED_CDS"/>
    <property type="molecule type" value="Genomic_DNA"/>
</dbReference>
<evidence type="ECO:0000259" key="12">
    <source>
        <dbReference type="PROSITE" id="PS51179"/>
    </source>
</evidence>
<evidence type="ECO:0000256" key="6">
    <source>
        <dbReference type="ARBA" id="ARBA00023242"/>
    </source>
</evidence>
<dbReference type="InterPro" id="IPR013847">
    <property type="entry name" value="POU"/>
</dbReference>
<dbReference type="InterPro" id="IPR009057">
    <property type="entry name" value="Homeodomain-like_sf"/>
</dbReference>
<dbReference type="InterPro" id="IPR050255">
    <property type="entry name" value="POU_domain_TF"/>
</dbReference>
<dbReference type="Gene3D" id="1.10.260.40">
    <property type="entry name" value="lambda repressor-like DNA-binding domains"/>
    <property type="match status" value="1"/>
</dbReference>
<dbReference type="SMART" id="SM00389">
    <property type="entry name" value="HOX"/>
    <property type="match status" value="1"/>
</dbReference>
<keyword evidence="5 10" id="KW-0804">Transcription</keyword>
<keyword evidence="4 8" id="KW-0371">Homeobox</keyword>
<dbReference type="GO" id="GO:0005634">
    <property type="term" value="C:nucleus"/>
    <property type="evidence" value="ECO:0007669"/>
    <property type="project" value="UniProtKB-SubCell"/>
</dbReference>
<dbReference type="SUPFAM" id="SSF47413">
    <property type="entry name" value="lambda repressor-like DNA-binding domains"/>
    <property type="match status" value="1"/>
</dbReference>
<organism evidence="13 14">
    <name type="scientific">Strigamia maritima</name>
    <name type="common">European centipede</name>
    <name type="synonym">Geophilus maritimus</name>
    <dbReference type="NCBI Taxonomy" id="126957"/>
    <lineage>
        <taxon>Eukaryota</taxon>
        <taxon>Metazoa</taxon>
        <taxon>Ecdysozoa</taxon>
        <taxon>Arthropoda</taxon>
        <taxon>Myriapoda</taxon>
        <taxon>Chilopoda</taxon>
        <taxon>Pleurostigmophora</taxon>
        <taxon>Geophilomorpha</taxon>
        <taxon>Linotaeniidae</taxon>
        <taxon>Strigamia</taxon>
    </lineage>
</organism>
<dbReference type="Pfam" id="PF00046">
    <property type="entry name" value="Homeodomain"/>
    <property type="match status" value="1"/>
</dbReference>
<keyword evidence="6 8" id="KW-0539">Nucleus</keyword>
<dbReference type="SMART" id="SM00352">
    <property type="entry name" value="POU"/>
    <property type="match status" value="1"/>
</dbReference>
<feature type="DNA-binding region" description="Homeobox" evidence="8">
    <location>
        <begin position="601"/>
        <end position="660"/>
    </location>
</feature>
<keyword evidence="2" id="KW-0805">Transcription regulation</keyword>
<proteinExistence type="inferred from homology"/>
<evidence type="ECO:0000259" key="11">
    <source>
        <dbReference type="PROSITE" id="PS50071"/>
    </source>
</evidence>
<sequence length="678" mass="71959">MLLGIFGVDAVGIFYRRGSELRDLFHIRYCLSENHSGMDSDGTNEAAAVLTYSLSSDEDRTQLTITPVGKSEDSLISSQLPVMSVAPGTLTNHTMPLGSIVSMAAPTQLTGNLQDQLLVAVQSMANGTMDGNDELKLDSTTTDSSQLSAVGGTKLNGTTQITAGGLATMMNIQGLSGIPQMATIGLHGLNLGHNLGQISQSANVNVTLATPNHTNVGTSSIATNGTGPSVVASHTTALSHQTHPALTQVAMPQFILAGGQLLQGVQGAQLLIPTSSGVATQQILTIPINQVTGGQMVQLVASNGQVYAATMNNLQGIAAPQPISVGGVSSTSAGAGTITQQLLPGNLQGLTNQMTTIPQFVTNASGQMMAIGSQLITQPVMAAANQPTSVVHIQGQTSHMTTENKTTSISQVVSSAAKTQIQQTAPQAIAPTLVQQAHTAQIQIATVGASNQLGVQTLQRAPTTTGTQQVLQVTQNQVTSAQQAVTTSTPNPEITNTISQSDANTVDGINLEEIKEFAKAFKIRRLSLGLTQTQVGQALSITEGPAYSQSAICRFEKLDITPKSAQKIKPVLERWMKEAEERYKNGAQNLTEFIGTEPSKKRKRRTSFTPQALDILNQHFERNTHPSGAEMTELAEKLNYDREVVRVWFCNKRQALKNTIKKLKPSPEHIYNNCFLKL</sequence>
<dbReference type="InterPro" id="IPR000327">
    <property type="entry name" value="POU_dom"/>
</dbReference>
<evidence type="ECO:0000256" key="1">
    <source>
        <dbReference type="ARBA" id="ARBA00004123"/>
    </source>
</evidence>
<evidence type="ECO:0000256" key="7">
    <source>
        <dbReference type="ARBA" id="ARBA00061425"/>
    </source>
</evidence>
<dbReference type="PANTHER" id="PTHR11636:SF5">
    <property type="entry name" value="POU DOMAIN MOTIF 3, ISOFORM F"/>
    <property type="match status" value="1"/>
</dbReference>
<protein>
    <recommendedName>
        <fullName evidence="10">POU domain protein</fullName>
    </recommendedName>
</protein>
<dbReference type="SUPFAM" id="SSF46689">
    <property type="entry name" value="Homeodomain-like"/>
    <property type="match status" value="1"/>
</dbReference>
<dbReference type="AlphaFoldDB" id="T1JKC0"/>
<reference evidence="14" key="1">
    <citation type="submission" date="2011-05" db="EMBL/GenBank/DDBJ databases">
        <authorList>
            <person name="Richards S.R."/>
            <person name="Qu J."/>
            <person name="Jiang H."/>
            <person name="Jhangiani S.N."/>
            <person name="Agravi P."/>
            <person name="Goodspeed R."/>
            <person name="Gross S."/>
            <person name="Mandapat C."/>
            <person name="Jackson L."/>
            <person name="Mathew T."/>
            <person name="Pu L."/>
            <person name="Thornton R."/>
            <person name="Saada N."/>
            <person name="Wilczek-Boney K.B."/>
            <person name="Lee S."/>
            <person name="Kovar C."/>
            <person name="Wu Y."/>
            <person name="Scherer S.E."/>
            <person name="Worley K.C."/>
            <person name="Muzny D.M."/>
            <person name="Gibbs R."/>
        </authorList>
    </citation>
    <scope>NUCLEOTIDE SEQUENCE</scope>
    <source>
        <strain evidence="14">Brora</strain>
    </source>
</reference>
<evidence type="ECO:0000313" key="13">
    <source>
        <dbReference type="EnsemblMetazoa" id="SMAR014300-PA"/>
    </source>
</evidence>